<dbReference type="STRING" id="1682113.A7U43_00190"/>
<dbReference type="Proteomes" id="UP000077143">
    <property type="component" value="Chromosome"/>
</dbReference>
<dbReference type="OrthoDB" id="3287135at2"/>
<dbReference type="EMBL" id="CP015596">
    <property type="protein sequence ID" value="ANE77953.1"/>
    <property type="molecule type" value="Genomic_DNA"/>
</dbReference>
<dbReference type="Gene3D" id="3.40.50.2000">
    <property type="entry name" value="Glycogen Phosphorylase B"/>
    <property type="match status" value="1"/>
</dbReference>
<proteinExistence type="predicted"/>
<evidence type="ECO:0000313" key="1">
    <source>
        <dbReference type="EMBL" id="ANE77953.1"/>
    </source>
</evidence>
<protein>
    <recommendedName>
        <fullName evidence="3">Glycosyltransferase subfamily 4-like N-terminal domain-containing protein</fullName>
    </recommendedName>
</protein>
<name>A0A172UFL6_9MYCO</name>
<keyword evidence="2" id="KW-1185">Reference proteome</keyword>
<evidence type="ECO:0000313" key="2">
    <source>
        <dbReference type="Proteomes" id="UP000077143"/>
    </source>
</evidence>
<gene>
    <name evidence="1" type="ORF">A7U43_00190</name>
</gene>
<evidence type="ECO:0008006" key="3">
    <source>
        <dbReference type="Google" id="ProtNLM"/>
    </source>
</evidence>
<dbReference type="SUPFAM" id="SSF53756">
    <property type="entry name" value="UDP-Glycosyltransferase/glycogen phosphorylase"/>
    <property type="match status" value="1"/>
</dbReference>
<organism evidence="1 2">
    <name type="scientific">Mycobacterium adipatum</name>
    <dbReference type="NCBI Taxonomy" id="1682113"/>
    <lineage>
        <taxon>Bacteria</taxon>
        <taxon>Bacillati</taxon>
        <taxon>Actinomycetota</taxon>
        <taxon>Actinomycetes</taxon>
        <taxon>Mycobacteriales</taxon>
        <taxon>Mycobacteriaceae</taxon>
        <taxon>Mycobacterium</taxon>
    </lineage>
</organism>
<sequence>MEESVLRVASVPASHVYVRHLSHPNGIEPVVRLADPIPADNRKVPGGWWPPLMLEPGWIAEHHDEFDVFHVHFGFDAVTTKDLVELIDELRRHRKPLVYTVHDLRNPHHPDPGVHEDQLDLLTSAAHTLITLTPGAAHAVQQRWGREAQVLPHPHVLSSERIKRARARQQDFVVGVHVKSLRANMDPLAILDTLAETVSALPGAVLQIDVHDEIFDPDNHWFAPDVGRALLAYGHRDRVRVRVHPYFTDAQLWDYLDSLAVSVLPYRFGSHSGWLEACHDLGTEVIAPNCGFYGEQRPCELFELNESRFEPETLQRAVTTAHRRWSAGISAPRASWAQRRNERVALSRAHAELYREAVA</sequence>
<reference evidence="1 2" key="1">
    <citation type="submission" date="2016-05" db="EMBL/GenBank/DDBJ databases">
        <title>Complete genome sequence of a phthalic acid esters degrading Mycobacterium sp. YC-RL4.</title>
        <authorList>
            <person name="Ren L."/>
            <person name="Fan S."/>
            <person name="Ruth N."/>
            <person name="Jia Y."/>
            <person name="Wang J."/>
            <person name="Qiao C."/>
        </authorList>
    </citation>
    <scope>NUCLEOTIDE SEQUENCE [LARGE SCALE GENOMIC DNA]</scope>
    <source>
        <strain evidence="1 2">YC-RL4</strain>
    </source>
</reference>
<dbReference type="AlphaFoldDB" id="A0A172UFL6"/>
<accession>A0A172UFL6</accession>
<dbReference type="KEGG" id="madi:A7U43_00190"/>